<evidence type="ECO:0000256" key="2">
    <source>
        <dbReference type="ARBA" id="ARBA00024426"/>
    </source>
</evidence>
<dbReference type="STRING" id="4572.M8AMP9"/>
<dbReference type="Gene3D" id="1.10.890.20">
    <property type="match status" value="1"/>
</dbReference>
<comment type="similarity">
    <text evidence="1">Belongs to the chalcone isomerase family.</text>
</comment>
<feature type="region of interest" description="Disordered" evidence="3">
    <location>
        <begin position="145"/>
        <end position="196"/>
    </location>
</feature>
<feature type="compositionally biased region" description="Low complexity" evidence="3">
    <location>
        <begin position="38"/>
        <end position="51"/>
    </location>
</feature>
<dbReference type="Pfam" id="PF16035">
    <property type="entry name" value="Chalcone_2"/>
    <property type="match status" value="1"/>
</dbReference>
<feature type="compositionally biased region" description="Basic residues" evidence="3">
    <location>
        <begin position="1"/>
        <end position="15"/>
    </location>
</feature>
<dbReference type="GO" id="GO:0016872">
    <property type="term" value="F:intramolecular lyase activity"/>
    <property type="evidence" value="ECO:0007669"/>
    <property type="project" value="InterPro"/>
</dbReference>
<evidence type="ECO:0000313" key="5">
    <source>
        <dbReference type="EMBL" id="EMS66370.1"/>
    </source>
</evidence>
<name>M8AMP9_TRIUA</name>
<evidence type="ECO:0000259" key="4">
    <source>
        <dbReference type="Pfam" id="PF16035"/>
    </source>
</evidence>
<reference evidence="5" key="1">
    <citation type="journal article" date="2013" name="Nature">
        <title>Draft genome of the wheat A-genome progenitor Triticum urartu.</title>
        <authorList>
            <person name="Ling H.Q."/>
            <person name="Zhao S."/>
            <person name="Liu D."/>
            <person name="Wang J."/>
            <person name="Sun H."/>
            <person name="Zhang C."/>
            <person name="Fan H."/>
            <person name="Li D."/>
            <person name="Dong L."/>
            <person name="Tao Y."/>
            <person name="Gao C."/>
            <person name="Wu H."/>
            <person name="Li Y."/>
            <person name="Cui Y."/>
            <person name="Guo X."/>
            <person name="Zheng S."/>
            <person name="Wang B."/>
            <person name="Yu K."/>
            <person name="Liang Q."/>
            <person name="Yang W."/>
            <person name="Lou X."/>
            <person name="Chen J."/>
            <person name="Feng M."/>
            <person name="Jian J."/>
            <person name="Zhang X."/>
            <person name="Luo G."/>
            <person name="Jiang Y."/>
            <person name="Liu J."/>
            <person name="Wang Z."/>
            <person name="Sha Y."/>
            <person name="Zhang B."/>
            <person name="Wu H."/>
            <person name="Tang D."/>
            <person name="Shen Q."/>
            <person name="Xue P."/>
            <person name="Zou S."/>
            <person name="Wang X."/>
            <person name="Liu X."/>
            <person name="Wang F."/>
            <person name="Yang Y."/>
            <person name="An X."/>
            <person name="Dong Z."/>
            <person name="Zhang K."/>
            <person name="Zhang X."/>
            <person name="Luo M.C."/>
            <person name="Dvorak J."/>
            <person name="Tong Y."/>
            <person name="Wang J."/>
            <person name="Yang H."/>
            <person name="Li Z."/>
            <person name="Wang D."/>
            <person name="Zhang A."/>
            <person name="Wang J."/>
        </authorList>
    </citation>
    <scope>NUCLEOTIDE SEQUENCE</scope>
</reference>
<dbReference type="InterPro" id="IPR036298">
    <property type="entry name" value="Chalcone_isomerase_sf"/>
</dbReference>
<dbReference type="Gene3D" id="3.50.70.10">
    <property type="match status" value="1"/>
</dbReference>
<accession>M8AMP9</accession>
<dbReference type="AlphaFoldDB" id="M8AMP9"/>
<gene>
    <name evidence="5" type="ORF">TRIUR3_30558</name>
</gene>
<dbReference type="PANTHER" id="PTHR47284">
    <property type="entry name" value="FATTY-ACID-BINDING PROTEIN 2"/>
    <property type="match status" value="1"/>
</dbReference>
<feature type="region of interest" description="Disordered" evidence="3">
    <location>
        <begin position="1"/>
        <end position="73"/>
    </location>
</feature>
<dbReference type="InterPro" id="IPR016089">
    <property type="entry name" value="Chalcone_isomerase_bundle_sf"/>
</dbReference>
<evidence type="ECO:0000256" key="1">
    <source>
        <dbReference type="ARBA" id="ARBA00007166"/>
    </source>
</evidence>
<dbReference type="PANTHER" id="PTHR47284:SF3">
    <property type="entry name" value="FATTY-ACID-BINDING PROTEIN 2"/>
    <property type="match status" value="1"/>
</dbReference>
<evidence type="ECO:0000256" key="3">
    <source>
        <dbReference type="SAM" id="MobiDB-lite"/>
    </source>
</evidence>
<dbReference type="GO" id="GO:0005504">
    <property type="term" value="F:fatty acid binding"/>
    <property type="evidence" value="ECO:0007669"/>
    <property type="project" value="TreeGrafter"/>
</dbReference>
<dbReference type="SUPFAM" id="SSF54626">
    <property type="entry name" value="Chalcone isomerase"/>
    <property type="match status" value="1"/>
</dbReference>
<sequence length="532" mass="60118">MGKRQLRRHIAKRPWVHLPTARDSQARFSEHGASPRQSSTMHSVMSRSSPSLLGPDGASRTISHEPSGMQTYRPDERANAANQQADAASIVAYKLKPRIIGHALESWAGMWDVAPQYVDRAEAIHVGGNNKVDYFPRFREEFEGNKRADRQRIPVRLKTRSIPRPDPTRRPQPKAGHRRTCCSPPRTHARTGQSRPHLAGLQVREEHAIQMLLAKLANATLGRAWNEVEERHACNILMLAAASVIPPFENISPKMLADSMMLGKEGDQIREHVDQPYLEERRPGCARVAVPRTILPEDLTEPRTGIKFPTLLEENSNPTAECRNVLYQICNLNMAFSIPFDNKQLNLQVLVGMGYRNMRIMKVKNLNLYAFGLYIQPDSICKKLGSKYASVPVAELKDHPDFYEDLLRENIHMTVRLVVSYNGLSISAVRDAFEKSLGFRLQKMNPNTDYHCLKTFGSYFREDIRIPAGTKIDFRQTCDGQLITEVDGKQIGAVQSKDLCRAFFDMYIGDPPVSVETKQDIAQNVGGLIRRC</sequence>
<protein>
    <recommendedName>
        <fullName evidence="2">Chalcone--flavanone isomerase</fullName>
    </recommendedName>
</protein>
<feature type="domain" description="Chalcone isomerase" evidence="4">
    <location>
        <begin position="350"/>
        <end position="522"/>
    </location>
</feature>
<dbReference type="InterPro" id="IPR016087">
    <property type="entry name" value="Chalcone_isomerase"/>
</dbReference>
<dbReference type="InterPro" id="IPR016088">
    <property type="entry name" value="Chalcone_isomerase_3-sand"/>
</dbReference>
<proteinExistence type="inferred from homology"/>
<feature type="compositionally biased region" description="Basic residues" evidence="3">
    <location>
        <begin position="171"/>
        <end position="180"/>
    </location>
</feature>
<organism evidence="5">
    <name type="scientific">Triticum urartu</name>
    <name type="common">Red wild einkorn</name>
    <name type="synonym">Crithodium urartu</name>
    <dbReference type="NCBI Taxonomy" id="4572"/>
    <lineage>
        <taxon>Eukaryota</taxon>
        <taxon>Viridiplantae</taxon>
        <taxon>Streptophyta</taxon>
        <taxon>Embryophyta</taxon>
        <taxon>Tracheophyta</taxon>
        <taxon>Spermatophyta</taxon>
        <taxon>Magnoliopsida</taxon>
        <taxon>Liliopsida</taxon>
        <taxon>Poales</taxon>
        <taxon>Poaceae</taxon>
        <taxon>BOP clade</taxon>
        <taxon>Pooideae</taxon>
        <taxon>Triticodae</taxon>
        <taxon>Triticeae</taxon>
        <taxon>Triticinae</taxon>
        <taxon>Triticum</taxon>
    </lineage>
</organism>
<dbReference type="GO" id="GO:0009570">
    <property type="term" value="C:chloroplast stroma"/>
    <property type="evidence" value="ECO:0007669"/>
    <property type="project" value="TreeGrafter"/>
</dbReference>
<dbReference type="EMBL" id="KD032872">
    <property type="protein sequence ID" value="EMS66370.1"/>
    <property type="molecule type" value="Genomic_DNA"/>
</dbReference>
<dbReference type="eggNOG" id="ENOG502QWEB">
    <property type="taxonomic scope" value="Eukaryota"/>
</dbReference>